<dbReference type="PROSITE" id="PS50956">
    <property type="entry name" value="HTH_ASNC_2"/>
    <property type="match status" value="1"/>
</dbReference>
<proteinExistence type="predicted"/>
<dbReference type="CDD" id="cd00090">
    <property type="entry name" value="HTH_ARSR"/>
    <property type="match status" value="1"/>
</dbReference>
<dbReference type="AlphaFoldDB" id="W7KX83"/>
<dbReference type="SUPFAM" id="SSF46785">
    <property type="entry name" value="Winged helix' DNA-binding domain"/>
    <property type="match status" value="2"/>
</dbReference>
<evidence type="ECO:0000313" key="7">
    <source>
        <dbReference type="Proteomes" id="UP000054284"/>
    </source>
</evidence>
<keyword evidence="2" id="KW-0238">DNA-binding</keyword>
<accession>W7KX83</accession>
<dbReference type="PRINTS" id="PR00033">
    <property type="entry name" value="HTHASNC"/>
</dbReference>
<evidence type="ECO:0000256" key="2">
    <source>
        <dbReference type="ARBA" id="ARBA00023125"/>
    </source>
</evidence>
<gene>
    <name evidence="5" type="ORF">ASUL_02644</name>
    <name evidence="6" type="ORF">TQ35_09140</name>
</gene>
<evidence type="ECO:0000256" key="1">
    <source>
        <dbReference type="ARBA" id="ARBA00023015"/>
    </source>
</evidence>
<sequence>MDEINRKILLMLLRDYSTSQRKIAKDLNLSPPAVNYRIDRLISEGIIKKVSLYVNPNFYGKYHGYVSFSNLNSWEGEYVLKVTCLEKLTVYEIEGSSPQQLDDTISKMKEKLGEPGMVYVPTQFPYKPSTFDVKLVSMLRENPTIDSLELAERMKVSSKTVRRHLRYLQSKGLLRLVPIVDVAKAGIVMFGIFTKSVEVARKVLSPVIFWEISDDKAGVFVSVAKDFEETKLYVDKVRKFDPDADVMIGYSYEISE</sequence>
<keyword evidence="7" id="KW-1185">Reference proteome</keyword>
<protein>
    <submittedName>
        <fullName evidence="5">AsnC family transcriptional regulator</fullName>
    </submittedName>
</protein>
<feature type="domain" description="HTH asnC-type" evidence="4">
    <location>
        <begin position="1"/>
        <end position="62"/>
    </location>
</feature>
<dbReference type="EMBL" id="JZWS01000225">
    <property type="protein sequence ID" value="KJR78085.1"/>
    <property type="molecule type" value="Genomic_DNA"/>
</dbReference>
<evidence type="ECO:0000313" key="6">
    <source>
        <dbReference type="EMBL" id="KJR78085.1"/>
    </source>
</evidence>
<dbReference type="PANTHER" id="PTHR43413">
    <property type="entry name" value="TRANSCRIPTIONAL REGULATOR, ASNC FAMILY"/>
    <property type="match status" value="1"/>
</dbReference>
<reference evidence="5 7" key="1">
    <citation type="journal article" date="2014" name="Genome Announc.">
        <title>Draft Genome Sequence of the Sulfolobales Archaeon AZ1, Obtained through Metagenomic Analysis of a Mexican Hot Spring.</title>
        <authorList>
            <person name="Servin-Garciduenas L.E."/>
            <person name="Martinez-Romero E."/>
        </authorList>
    </citation>
    <scope>NUCLEOTIDE SEQUENCE [LARGE SCALE GENOMIC DNA]</scope>
    <source>
        <strain evidence="5">AZ1-illumnia</strain>
    </source>
</reference>
<keyword evidence="3" id="KW-0804">Transcription</keyword>
<reference evidence="6" key="2">
    <citation type="submission" date="2015-03" db="EMBL/GenBank/DDBJ databases">
        <title>Metagenome Sequencing of an Archaeal-Dominated Microbial Community from a Hot Spring at the Los Azufres Geothermal Field, Mexico.</title>
        <authorList>
            <person name="Servin-Garciduenas L.E."/>
            <person name="Martinez-Romero E."/>
        </authorList>
    </citation>
    <scope>NUCLEOTIDE SEQUENCE [LARGE SCALE GENOMIC DNA]</scope>
    <source>
        <strain evidence="6">AZ1-454</strain>
    </source>
</reference>
<comment type="caution">
    <text evidence="5">The sequence shown here is derived from an EMBL/GenBank/DDBJ whole genome shotgun (WGS) entry which is preliminary data.</text>
</comment>
<dbReference type="EMBL" id="ASRH01000002">
    <property type="protein sequence ID" value="EWG07906.1"/>
    <property type="molecule type" value="Genomic_DNA"/>
</dbReference>
<dbReference type="Pfam" id="PF13412">
    <property type="entry name" value="HTH_24"/>
    <property type="match status" value="2"/>
</dbReference>
<dbReference type="PANTHER" id="PTHR43413:SF8">
    <property type="entry name" value="HTH-TYPE TRANSCRIPTIONAL REGULATOR PTR1"/>
    <property type="match status" value="1"/>
</dbReference>
<keyword evidence="1" id="KW-0805">Transcription regulation</keyword>
<dbReference type="Proteomes" id="UP000054284">
    <property type="component" value="Unassembled WGS sequence"/>
</dbReference>
<name>W7KX83_9CREN</name>
<evidence type="ECO:0000256" key="3">
    <source>
        <dbReference type="ARBA" id="ARBA00023163"/>
    </source>
</evidence>
<dbReference type="SMART" id="SM00344">
    <property type="entry name" value="HTH_ASNC"/>
    <property type="match status" value="1"/>
</dbReference>
<dbReference type="Gene3D" id="1.10.10.10">
    <property type="entry name" value="Winged helix-like DNA-binding domain superfamily/Winged helix DNA-binding domain"/>
    <property type="match status" value="2"/>
</dbReference>
<dbReference type="PATRIC" id="fig|1326980.6.peg.520"/>
<evidence type="ECO:0000259" key="4">
    <source>
        <dbReference type="PROSITE" id="PS50956"/>
    </source>
</evidence>
<organism evidence="5 7">
    <name type="scientific">Candidatus Aramenus sulfurataquae</name>
    <dbReference type="NCBI Taxonomy" id="1326980"/>
    <lineage>
        <taxon>Archaea</taxon>
        <taxon>Thermoproteota</taxon>
        <taxon>Thermoprotei</taxon>
        <taxon>Sulfolobales</taxon>
        <taxon>Sulfolobaceae</taxon>
        <taxon>Candidatus Aramenus</taxon>
    </lineage>
</organism>
<evidence type="ECO:0000313" key="5">
    <source>
        <dbReference type="EMBL" id="EWG07906.1"/>
    </source>
</evidence>
<dbReference type="InterPro" id="IPR019888">
    <property type="entry name" value="Tscrpt_reg_AsnC-like"/>
</dbReference>
<dbReference type="GO" id="GO:0043565">
    <property type="term" value="F:sequence-specific DNA binding"/>
    <property type="evidence" value="ECO:0007669"/>
    <property type="project" value="InterPro"/>
</dbReference>
<dbReference type="InterPro" id="IPR011991">
    <property type="entry name" value="ArsR-like_HTH"/>
</dbReference>
<dbReference type="InterPro" id="IPR036388">
    <property type="entry name" value="WH-like_DNA-bd_sf"/>
</dbReference>
<dbReference type="InterPro" id="IPR036390">
    <property type="entry name" value="WH_DNA-bd_sf"/>
</dbReference>
<dbReference type="InterPro" id="IPR000485">
    <property type="entry name" value="AsnC-type_HTH_dom"/>
</dbReference>
<dbReference type="InterPro" id="IPR050684">
    <property type="entry name" value="HTH-Siroheme_Decarb"/>
</dbReference>